<gene>
    <name evidence="2" type="ORF">AaE_012568</name>
</gene>
<name>A0A6A4ZF88_APHAT</name>
<comment type="caution">
    <text evidence="2">The sequence shown here is derived from an EMBL/GenBank/DDBJ whole genome shotgun (WGS) entry which is preliminary data.</text>
</comment>
<evidence type="ECO:0000313" key="2">
    <source>
        <dbReference type="EMBL" id="KAF0710347.1"/>
    </source>
</evidence>
<dbReference type="VEuPathDB" id="FungiDB:H257_01801"/>
<evidence type="ECO:0000313" key="3">
    <source>
        <dbReference type="Proteomes" id="UP000469452"/>
    </source>
</evidence>
<reference evidence="2 3" key="1">
    <citation type="submission" date="2019-06" db="EMBL/GenBank/DDBJ databases">
        <title>Genomics analysis of Aphanomyces spp. identifies a new class of oomycete effector associated with host adaptation.</title>
        <authorList>
            <person name="Gaulin E."/>
        </authorList>
    </citation>
    <scope>NUCLEOTIDE SEQUENCE [LARGE SCALE GENOMIC DNA]</scope>
    <source>
        <strain evidence="2 3">E</strain>
    </source>
</reference>
<keyword evidence="1" id="KW-0175">Coiled coil</keyword>
<organism evidence="2 3">
    <name type="scientific">Aphanomyces astaci</name>
    <name type="common">Crayfish plague agent</name>
    <dbReference type="NCBI Taxonomy" id="112090"/>
    <lineage>
        <taxon>Eukaryota</taxon>
        <taxon>Sar</taxon>
        <taxon>Stramenopiles</taxon>
        <taxon>Oomycota</taxon>
        <taxon>Saprolegniomycetes</taxon>
        <taxon>Saprolegniales</taxon>
        <taxon>Verrucalvaceae</taxon>
        <taxon>Aphanomyces</taxon>
    </lineage>
</organism>
<sequence>MLRRSLCRAMSTAAKPTPVKPEYPKSFLSHVASQPLNAFNVGVTILTLSLSIQLVNSNGLVKDEQKKNEKLSKYVARLEDRLKELDIVVLTEDELEKAAEAEALRQVELALQEKAKAAPKTKSVMV</sequence>
<feature type="coiled-coil region" evidence="1">
    <location>
        <begin position="61"/>
        <end position="88"/>
    </location>
</feature>
<evidence type="ECO:0000256" key="1">
    <source>
        <dbReference type="SAM" id="Coils"/>
    </source>
</evidence>
<proteinExistence type="predicted"/>
<dbReference type="Proteomes" id="UP000469452">
    <property type="component" value="Unassembled WGS sequence"/>
</dbReference>
<dbReference type="EMBL" id="VJMI01018549">
    <property type="protein sequence ID" value="KAF0710347.1"/>
    <property type="molecule type" value="Genomic_DNA"/>
</dbReference>
<accession>A0A6A4ZF88</accession>
<dbReference type="AlphaFoldDB" id="A0A6A4ZF88"/>
<protein>
    <submittedName>
        <fullName evidence="2">Uncharacterized protein</fullName>
    </submittedName>
</protein>